<evidence type="ECO:0000313" key="2">
    <source>
        <dbReference type="EMBL" id="GJN64653.1"/>
    </source>
</evidence>
<sequence length="124" mass="13789">MDYVFFIAGTLLMFYMGLRSTLFRLRLMRQGQRVEARVAGTVQSRQGTAYLLEFATAGGSHRLQYPAPRKGKGLPMGSQVVLYYDPDHPEKLYVQGDKAVLGAEVVYYVLTAALIVLSVLLAVQ</sequence>
<dbReference type="RefSeq" id="WP_238316846.1">
    <property type="nucleotide sequence ID" value="NZ_BQKV01000038.1"/>
</dbReference>
<proteinExistence type="predicted"/>
<dbReference type="AlphaFoldDB" id="A0AA37IYP8"/>
<reference evidence="2" key="1">
    <citation type="journal article" date="2022" name="Int. J. Syst. Evol. Microbiol.">
        <title>Genome-based, phenotypic and chemotaxonomic classification of Faecalibacterium strains: proposal of three novel species Faecalibacterium duncaniae sp. nov., Faecalibacterium hattorii sp. nov. and Faecalibacterium gallinarum sp. nov. .</title>
        <authorList>
            <person name="Sakamoto M."/>
            <person name="Sakurai N."/>
            <person name="Tanno H."/>
            <person name="Iino T."/>
            <person name="Ohkuma M."/>
            <person name="Endo A."/>
        </authorList>
    </citation>
    <scope>NUCLEOTIDE SEQUENCE</scope>
    <source>
        <strain evidence="2">JCM 17207</strain>
    </source>
</reference>
<dbReference type="Proteomes" id="UP001055185">
    <property type="component" value="Unassembled WGS sequence"/>
</dbReference>
<keyword evidence="1" id="KW-1133">Transmembrane helix</keyword>
<feature type="transmembrane region" description="Helical" evidence="1">
    <location>
        <begin position="6"/>
        <end position="25"/>
    </location>
</feature>
<organism evidence="2 3">
    <name type="scientific">Faecalibacterium gallinarum</name>
    <dbReference type="NCBI Taxonomy" id="2903556"/>
    <lineage>
        <taxon>Bacteria</taxon>
        <taxon>Bacillati</taxon>
        <taxon>Bacillota</taxon>
        <taxon>Clostridia</taxon>
        <taxon>Eubacteriales</taxon>
        <taxon>Oscillospiraceae</taxon>
        <taxon>Faecalibacterium</taxon>
    </lineage>
</organism>
<keyword evidence="1" id="KW-0472">Membrane</keyword>
<feature type="transmembrane region" description="Helical" evidence="1">
    <location>
        <begin position="105"/>
        <end position="123"/>
    </location>
</feature>
<comment type="caution">
    <text evidence="2">The sequence shown here is derived from an EMBL/GenBank/DDBJ whole genome shotgun (WGS) entry which is preliminary data.</text>
</comment>
<keyword evidence="1" id="KW-0812">Transmembrane</keyword>
<keyword evidence="3" id="KW-1185">Reference proteome</keyword>
<protein>
    <recommendedName>
        <fullName evidence="4">DUF3592 domain-containing protein</fullName>
    </recommendedName>
</protein>
<dbReference type="EMBL" id="BQKV01000038">
    <property type="protein sequence ID" value="GJN64653.1"/>
    <property type="molecule type" value="Genomic_DNA"/>
</dbReference>
<name>A0AA37IYP8_9FIRM</name>
<evidence type="ECO:0008006" key="4">
    <source>
        <dbReference type="Google" id="ProtNLM"/>
    </source>
</evidence>
<accession>A0AA37IYP8</accession>
<gene>
    <name evidence="2" type="ORF">JCM17207_12780</name>
</gene>
<evidence type="ECO:0000313" key="3">
    <source>
        <dbReference type="Proteomes" id="UP001055185"/>
    </source>
</evidence>
<evidence type="ECO:0000256" key="1">
    <source>
        <dbReference type="SAM" id="Phobius"/>
    </source>
</evidence>